<keyword evidence="2" id="KW-1133">Transmembrane helix</keyword>
<dbReference type="AlphaFoldDB" id="A0A919IRC6"/>
<evidence type="ECO:0000313" key="3">
    <source>
        <dbReference type="EMBL" id="GID70815.1"/>
    </source>
</evidence>
<comment type="caution">
    <text evidence="3">The sequence shown here is derived from an EMBL/GenBank/DDBJ whole genome shotgun (WGS) entry which is preliminary data.</text>
</comment>
<reference evidence="3" key="1">
    <citation type="submission" date="2021-01" db="EMBL/GenBank/DDBJ databases">
        <title>Whole genome shotgun sequence of Actinoplanes cyaneus NBRC 14990.</title>
        <authorList>
            <person name="Komaki H."/>
            <person name="Tamura T."/>
        </authorList>
    </citation>
    <scope>NUCLEOTIDE SEQUENCE</scope>
    <source>
        <strain evidence="3">NBRC 14990</strain>
    </source>
</reference>
<evidence type="ECO:0000256" key="2">
    <source>
        <dbReference type="SAM" id="Phobius"/>
    </source>
</evidence>
<organism evidence="3 4">
    <name type="scientific">Actinoplanes cyaneus</name>
    <dbReference type="NCBI Taxonomy" id="52696"/>
    <lineage>
        <taxon>Bacteria</taxon>
        <taxon>Bacillati</taxon>
        <taxon>Actinomycetota</taxon>
        <taxon>Actinomycetes</taxon>
        <taxon>Micromonosporales</taxon>
        <taxon>Micromonosporaceae</taxon>
        <taxon>Actinoplanes</taxon>
    </lineage>
</organism>
<keyword evidence="4" id="KW-1185">Reference proteome</keyword>
<proteinExistence type="predicted"/>
<feature type="compositionally biased region" description="Polar residues" evidence="1">
    <location>
        <begin position="288"/>
        <end position="298"/>
    </location>
</feature>
<feature type="region of interest" description="Disordered" evidence="1">
    <location>
        <begin position="252"/>
        <end position="298"/>
    </location>
</feature>
<feature type="transmembrane region" description="Helical" evidence="2">
    <location>
        <begin position="6"/>
        <end position="27"/>
    </location>
</feature>
<accession>A0A919IRC6</accession>
<evidence type="ECO:0000313" key="4">
    <source>
        <dbReference type="Proteomes" id="UP000619479"/>
    </source>
</evidence>
<evidence type="ECO:0000256" key="1">
    <source>
        <dbReference type="SAM" id="MobiDB-lite"/>
    </source>
</evidence>
<dbReference type="Proteomes" id="UP000619479">
    <property type="component" value="Unassembled WGS sequence"/>
</dbReference>
<feature type="transmembrane region" description="Helical" evidence="2">
    <location>
        <begin position="39"/>
        <end position="57"/>
    </location>
</feature>
<sequence length="298" mass="30621">MSLTGIPLIVVAVLVTVATAALTVVTWRRGGRLRIVLRSGGVLLTETLLLLTVGLVVNRSEQFYPSWAALSSSAQTGGTTYAITPGRLDGWLRAHGPAFTWQPDGWTGWHLGAAPTVVVPAGYLDHPGWRYSALVVVDDGTTGWTPAVQTAAARDASADGGAVVVFARTTASTGVNDLAHALPAALTHDLRVTGQRWALIPGPALAALARRVAAAAPGRYTAVAAGPQLLATHRGDLGAALLWACQQTPPPLAASTPSVTSLPVPPPKHHHRPVPGASAPVPAPPRTGGTNVPGQPGH</sequence>
<dbReference type="EMBL" id="BOMH01000083">
    <property type="protein sequence ID" value="GID70815.1"/>
    <property type="molecule type" value="Genomic_DNA"/>
</dbReference>
<gene>
    <name evidence="3" type="ORF">Acy02nite_86960</name>
</gene>
<dbReference type="RefSeq" id="WP_203755124.1">
    <property type="nucleotide sequence ID" value="NZ_BAAAUC010000071.1"/>
</dbReference>
<name>A0A919IRC6_9ACTN</name>
<protein>
    <submittedName>
        <fullName evidence="3">Uncharacterized protein</fullName>
    </submittedName>
</protein>
<keyword evidence="2" id="KW-0812">Transmembrane</keyword>
<keyword evidence="2" id="KW-0472">Membrane</keyword>